<accession>A0A9P5XKH9</accession>
<feature type="region of interest" description="Disordered" evidence="1">
    <location>
        <begin position="395"/>
        <end position="418"/>
    </location>
</feature>
<feature type="region of interest" description="Disordered" evidence="1">
    <location>
        <begin position="131"/>
        <end position="154"/>
    </location>
</feature>
<evidence type="ECO:0000256" key="1">
    <source>
        <dbReference type="SAM" id="MobiDB-lite"/>
    </source>
</evidence>
<dbReference type="EMBL" id="MU151065">
    <property type="protein sequence ID" value="KAF9453063.1"/>
    <property type="molecule type" value="Genomic_DNA"/>
</dbReference>
<evidence type="ECO:0000313" key="3">
    <source>
        <dbReference type="EMBL" id="KAF9453063.1"/>
    </source>
</evidence>
<keyword evidence="2" id="KW-0812">Transmembrane</keyword>
<organism evidence="3 4">
    <name type="scientific">Macrolepiota fuliginosa MF-IS2</name>
    <dbReference type="NCBI Taxonomy" id="1400762"/>
    <lineage>
        <taxon>Eukaryota</taxon>
        <taxon>Fungi</taxon>
        <taxon>Dikarya</taxon>
        <taxon>Basidiomycota</taxon>
        <taxon>Agaricomycotina</taxon>
        <taxon>Agaricomycetes</taxon>
        <taxon>Agaricomycetidae</taxon>
        <taxon>Agaricales</taxon>
        <taxon>Agaricineae</taxon>
        <taxon>Agaricaceae</taxon>
        <taxon>Macrolepiota</taxon>
    </lineage>
</organism>
<feature type="compositionally biased region" description="Polar residues" evidence="1">
    <location>
        <begin position="473"/>
        <end position="482"/>
    </location>
</feature>
<dbReference type="Proteomes" id="UP000807342">
    <property type="component" value="Unassembled WGS sequence"/>
</dbReference>
<sequence>MGPSHIGPNTIRNVLPLLFYLSPPSFAAPIRDSSTTSSWLACLMALLIFSVVCLSTFKLLFVRYRRTSNLKGPTSSPDDRKYIHPNLKLSGFSAHTTCRGTGGCKAGFLIGLFGSPSFEIRSKPPEITLVYPGAEPSKSSSKHDVSGDTSTTCKTKNSGLSAGPVLLFDKSSSSWARCKLSTPSANGTRSRFLLSTQLSFDLGRIRRKQQRLPTQDNAPENLPWPHNHLEHATLRLVKLYTESQASLPLCSDNGIVSGCPPATGPHSLAVAHLNQPKPMAVSSLLSPLPVPLPFTQSVWSEERRCSNSTTDIMIDHPYNSALLNSMKTHPTSRRASLSPNLSVIDESSYRLTNLSPLSRSPLIDELTAPSFGYQAVTSPPPVAYSVYGTLKRREKMRSIRNRRSPPLGPSPLRSMILPEVDEGTPAQKSEPMVEDMENLSLPKRQSLQCQRLGLGLPALGLSPTASKERPLSQDANGNSSEGPESVLGFLRELAEETKDWDESIVLDEGFRSMIRCSQAILGSDSLENVHVKYSAPKVSSPDERNKTPPRFVSFWLENSPSP</sequence>
<feature type="region of interest" description="Disordered" evidence="1">
    <location>
        <begin position="460"/>
        <end position="484"/>
    </location>
</feature>
<gene>
    <name evidence="3" type="ORF">P691DRAFT_821549</name>
</gene>
<dbReference type="AlphaFoldDB" id="A0A9P5XKH9"/>
<protein>
    <submittedName>
        <fullName evidence="3">Uncharacterized protein</fullName>
    </submittedName>
</protein>
<keyword evidence="2" id="KW-1133">Transmembrane helix</keyword>
<comment type="caution">
    <text evidence="3">The sequence shown here is derived from an EMBL/GenBank/DDBJ whole genome shotgun (WGS) entry which is preliminary data.</text>
</comment>
<name>A0A9P5XKH9_9AGAR</name>
<proteinExistence type="predicted"/>
<keyword evidence="4" id="KW-1185">Reference proteome</keyword>
<feature type="transmembrane region" description="Helical" evidence="2">
    <location>
        <begin position="37"/>
        <end position="61"/>
    </location>
</feature>
<reference evidence="3" key="1">
    <citation type="submission" date="2020-11" db="EMBL/GenBank/DDBJ databases">
        <authorList>
            <consortium name="DOE Joint Genome Institute"/>
            <person name="Ahrendt S."/>
            <person name="Riley R."/>
            <person name="Andreopoulos W."/>
            <person name="Labutti K."/>
            <person name="Pangilinan J."/>
            <person name="Ruiz-Duenas F.J."/>
            <person name="Barrasa J.M."/>
            <person name="Sanchez-Garcia M."/>
            <person name="Camarero S."/>
            <person name="Miyauchi S."/>
            <person name="Serrano A."/>
            <person name="Linde D."/>
            <person name="Babiker R."/>
            <person name="Drula E."/>
            <person name="Ayuso-Fernandez I."/>
            <person name="Pacheco R."/>
            <person name="Padilla G."/>
            <person name="Ferreira P."/>
            <person name="Barriuso J."/>
            <person name="Kellner H."/>
            <person name="Castanera R."/>
            <person name="Alfaro M."/>
            <person name="Ramirez L."/>
            <person name="Pisabarro A.G."/>
            <person name="Kuo A."/>
            <person name="Tritt A."/>
            <person name="Lipzen A."/>
            <person name="He G."/>
            <person name="Yan M."/>
            <person name="Ng V."/>
            <person name="Cullen D."/>
            <person name="Martin F."/>
            <person name="Rosso M.-N."/>
            <person name="Henrissat B."/>
            <person name="Hibbett D."/>
            <person name="Martinez A.T."/>
            <person name="Grigoriev I.V."/>
        </authorList>
    </citation>
    <scope>NUCLEOTIDE SEQUENCE</scope>
    <source>
        <strain evidence="3">MF-IS2</strain>
    </source>
</reference>
<evidence type="ECO:0000256" key="2">
    <source>
        <dbReference type="SAM" id="Phobius"/>
    </source>
</evidence>
<dbReference type="OrthoDB" id="2982374at2759"/>
<keyword evidence="2" id="KW-0472">Membrane</keyword>
<evidence type="ECO:0000313" key="4">
    <source>
        <dbReference type="Proteomes" id="UP000807342"/>
    </source>
</evidence>